<dbReference type="InterPro" id="IPR017907">
    <property type="entry name" value="Znf_RING_CS"/>
</dbReference>
<dbReference type="InterPro" id="IPR001841">
    <property type="entry name" value="Znf_RING"/>
</dbReference>
<dbReference type="AlphaFoldDB" id="A0ABD3WS83"/>
<dbReference type="Pfam" id="PF00097">
    <property type="entry name" value="zf-C3HC4"/>
    <property type="match status" value="1"/>
</dbReference>
<dbReference type="GO" id="GO:0008270">
    <property type="term" value="F:zinc ion binding"/>
    <property type="evidence" value="ECO:0007669"/>
    <property type="project" value="UniProtKB-KW"/>
</dbReference>
<dbReference type="SUPFAM" id="SSF57850">
    <property type="entry name" value="RING/U-box"/>
    <property type="match status" value="1"/>
</dbReference>
<keyword evidence="11" id="KW-1185">Reference proteome</keyword>
<dbReference type="SUPFAM" id="SSF49599">
    <property type="entry name" value="TRAF domain-like"/>
    <property type="match status" value="2"/>
</dbReference>
<dbReference type="PROSITE" id="PS50145">
    <property type="entry name" value="ZF_TRAF"/>
    <property type="match status" value="2"/>
</dbReference>
<dbReference type="Gene3D" id="3.30.40.10">
    <property type="entry name" value="Zinc/RING finger domain, C3HC4 (zinc finger)"/>
    <property type="match status" value="3"/>
</dbReference>
<dbReference type="Proteomes" id="UP001634394">
    <property type="component" value="Unassembled WGS sequence"/>
</dbReference>
<evidence type="ECO:0000313" key="11">
    <source>
        <dbReference type="Proteomes" id="UP001634394"/>
    </source>
</evidence>
<evidence type="ECO:0000256" key="3">
    <source>
        <dbReference type="ARBA" id="ARBA00022723"/>
    </source>
</evidence>
<gene>
    <name evidence="10" type="ORF">ACJMK2_033538</name>
</gene>
<dbReference type="InterPro" id="IPR013083">
    <property type="entry name" value="Znf_RING/FYVE/PHD"/>
</dbReference>
<evidence type="ECO:0000256" key="2">
    <source>
        <dbReference type="ARBA" id="ARBA00022490"/>
    </source>
</evidence>
<evidence type="ECO:0000256" key="1">
    <source>
        <dbReference type="ARBA" id="ARBA00004496"/>
    </source>
</evidence>
<keyword evidence="5 7" id="KW-0863">Zinc-finger</keyword>
<evidence type="ECO:0000256" key="5">
    <source>
        <dbReference type="ARBA" id="ARBA00022771"/>
    </source>
</evidence>
<keyword evidence="6 7" id="KW-0862">Zinc</keyword>
<keyword evidence="2" id="KW-0963">Cytoplasm</keyword>
<dbReference type="PANTHER" id="PTHR10131">
    <property type="entry name" value="TNF RECEPTOR ASSOCIATED FACTOR"/>
    <property type="match status" value="1"/>
</dbReference>
<dbReference type="PROSITE" id="PS50089">
    <property type="entry name" value="ZF_RING_2"/>
    <property type="match status" value="1"/>
</dbReference>
<sequence>MEEVNSLSGYEAIFEPEVDRKYVCPICLAVMRDAMQTSCGHRFCKMCILGVTVGRTVSKCPLDNTLFHRESGMFEDNAVRREILSLRVICDHKDNGCDWAGELRNLEEHSSTCLFLKTTCQNGCGVSILKRDENIHMNICDRRLVQCVHCQLHVAFVDLTKHQVLICQKFPVCCTLCGQMGICREDIPRHIEKENGDCSQVLVTCQFFKLGCQFQDKRHKMPDHLRDSAHHHNVLLLKKVDTQDKHITILNKKLETVEETVKELTERIYNNESVIENFAQQLLHQNEELNTIKNTSYNGKLHWKIPISDQRVQKFQSDSFYTGCPGYKVFVSLELSGHKEGNEDYSSFFVILMKGEFDNSLRFPFNSVCRVTVHDQSDPTQPHHATINCTNVSRCQSDELSFNFCRGRLRFMKTLELLSQKFTADGYLYLDVVVDHSVTHS</sequence>
<keyword evidence="4" id="KW-0677">Repeat</keyword>
<evidence type="ECO:0000256" key="7">
    <source>
        <dbReference type="PROSITE-ProRule" id="PRU00207"/>
    </source>
</evidence>
<dbReference type="EMBL" id="JBJQND010000005">
    <property type="protein sequence ID" value="KAL3875603.1"/>
    <property type="molecule type" value="Genomic_DNA"/>
</dbReference>
<dbReference type="Gene3D" id="2.60.210.10">
    <property type="entry name" value="Apoptosis, Tumor Necrosis Factor Receptor Associated Protein 2, Chain A"/>
    <property type="match status" value="1"/>
</dbReference>
<evidence type="ECO:0000256" key="6">
    <source>
        <dbReference type="ARBA" id="ARBA00022833"/>
    </source>
</evidence>
<accession>A0ABD3WS83</accession>
<organism evidence="10 11">
    <name type="scientific">Sinanodonta woodiana</name>
    <name type="common">Chinese pond mussel</name>
    <name type="synonym">Anodonta woodiana</name>
    <dbReference type="NCBI Taxonomy" id="1069815"/>
    <lineage>
        <taxon>Eukaryota</taxon>
        <taxon>Metazoa</taxon>
        <taxon>Spiralia</taxon>
        <taxon>Lophotrochozoa</taxon>
        <taxon>Mollusca</taxon>
        <taxon>Bivalvia</taxon>
        <taxon>Autobranchia</taxon>
        <taxon>Heteroconchia</taxon>
        <taxon>Palaeoheterodonta</taxon>
        <taxon>Unionida</taxon>
        <taxon>Unionoidea</taxon>
        <taxon>Unionidae</taxon>
        <taxon>Unioninae</taxon>
        <taxon>Sinanodonta</taxon>
    </lineage>
</organism>
<dbReference type="Pfam" id="PF21355">
    <property type="entry name" value="TRAF-mep_MATH"/>
    <property type="match status" value="1"/>
</dbReference>
<dbReference type="InterPro" id="IPR001293">
    <property type="entry name" value="Znf_TRAF"/>
</dbReference>
<dbReference type="PROSITE" id="PS00518">
    <property type="entry name" value="ZF_RING_1"/>
    <property type="match status" value="1"/>
</dbReference>
<dbReference type="PIRSF" id="PIRSF015614">
    <property type="entry name" value="TRAF"/>
    <property type="match status" value="1"/>
</dbReference>
<dbReference type="InterPro" id="IPR012227">
    <property type="entry name" value="TNF_rcpt-assoc_TRAF_met"/>
</dbReference>
<dbReference type="InterPro" id="IPR049342">
    <property type="entry name" value="TRAF1-6_MATH_dom"/>
</dbReference>
<dbReference type="PANTHER" id="PTHR10131:SF152">
    <property type="entry name" value="TNF RECEPTOR-ASSOCIATED FACTOR 6"/>
    <property type="match status" value="1"/>
</dbReference>
<feature type="zinc finger region" description="TRAF-type" evidence="7">
    <location>
        <begin position="162"/>
        <end position="215"/>
    </location>
</feature>
<feature type="zinc finger region" description="TRAF-type" evidence="7">
    <location>
        <begin position="109"/>
        <end position="150"/>
    </location>
</feature>
<comment type="subcellular location">
    <subcellularLocation>
        <location evidence="1">Cytoplasm</location>
    </subcellularLocation>
</comment>
<feature type="domain" description="RING-type" evidence="8">
    <location>
        <begin position="24"/>
        <end position="64"/>
    </location>
</feature>
<comment type="caution">
    <text evidence="10">The sequence shown here is derived from an EMBL/GenBank/DDBJ whole genome shotgun (WGS) entry which is preliminary data.</text>
</comment>
<protein>
    <submittedName>
        <fullName evidence="10">Uncharacterized protein</fullName>
    </submittedName>
</protein>
<feature type="domain" description="TRAF-type" evidence="9">
    <location>
        <begin position="162"/>
        <end position="215"/>
    </location>
</feature>
<dbReference type="FunFam" id="3.30.40.10:FF:000179">
    <property type="entry name" value="TNF receptor-associated factor"/>
    <property type="match status" value="1"/>
</dbReference>
<evidence type="ECO:0000259" key="9">
    <source>
        <dbReference type="PROSITE" id="PS50145"/>
    </source>
</evidence>
<dbReference type="InterPro" id="IPR008974">
    <property type="entry name" value="TRAF-like"/>
</dbReference>
<dbReference type="InterPro" id="IPR018957">
    <property type="entry name" value="Znf_C3HC4_RING-type"/>
</dbReference>
<dbReference type="GO" id="GO:0005737">
    <property type="term" value="C:cytoplasm"/>
    <property type="evidence" value="ECO:0007669"/>
    <property type="project" value="UniProtKB-SubCell"/>
</dbReference>
<feature type="domain" description="TRAF-type" evidence="9">
    <location>
        <begin position="109"/>
        <end position="150"/>
    </location>
</feature>
<evidence type="ECO:0000259" key="8">
    <source>
        <dbReference type="PROSITE" id="PS50089"/>
    </source>
</evidence>
<proteinExistence type="predicted"/>
<dbReference type="Pfam" id="PF02176">
    <property type="entry name" value="zf-TRAF"/>
    <property type="match status" value="1"/>
</dbReference>
<dbReference type="SMART" id="SM00184">
    <property type="entry name" value="RING"/>
    <property type="match status" value="1"/>
</dbReference>
<evidence type="ECO:0000256" key="4">
    <source>
        <dbReference type="ARBA" id="ARBA00022737"/>
    </source>
</evidence>
<name>A0ABD3WS83_SINWO</name>
<keyword evidence="3 7" id="KW-0479">Metal-binding</keyword>
<evidence type="ECO:0000313" key="10">
    <source>
        <dbReference type="EMBL" id="KAL3875603.1"/>
    </source>
</evidence>
<reference evidence="10 11" key="1">
    <citation type="submission" date="2024-11" db="EMBL/GenBank/DDBJ databases">
        <title>Chromosome-level genome assembly of the freshwater bivalve Anodonta woodiana.</title>
        <authorList>
            <person name="Chen X."/>
        </authorList>
    </citation>
    <scope>NUCLEOTIDE SEQUENCE [LARGE SCALE GENOMIC DNA]</scope>
    <source>
        <strain evidence="10">MN2024</strain>
        <tissue evidence="10">Gills</tissue>
    </source>
</reference>